<dbReference type="Gene3D" id="3.10.620.30">
    <property type="match status" value="1"/>
</dbReference>
<gene>
    <name evidence="6" type="ORF">PV05_09873</name>
</gene>
<dbReference type="PANTHER" id="PTHR12143">
    <property type="entry name" value="PEPTIDE N-GLYCANASE PNGASE -RELATED"/>
    <property type="match status" value="1"/>
</dbReference>
<dbReference type="InterPro" id="IPR038765">
    <property type="entry name" value="Papain-like_cys_pep_sf"/>
</dbReference>
<accession>A0A0D2CMP0</accession>
<evidence type="ECO:0000313" key="6">
    <source>
        <dbReference type="EMBL" id="KIW51122.1"/>
    </source>
</evidence>
<dbReference type="SMART" id="SM00460">
    <property type="entry name" value="TGc"/>
    <property type="match status" value="1"/>
</dbReference>
<dbReference type="EMBL" id="KN847322">
    <property type="protein sequence ID" value="KIW51122.1"/>
    <property type="molecule type" value="Genomic_DNA"/>
</dbReference>
<dbReference type="GO" id="GO:0000224">
    <property type="term" value="F:peptide-N4-(N-acetyl-beta-glucosaminyl)asparagine amidase activity"/>
    <property type="evidence" value="ECO:0007669"/>
    <property type="project" value="TreeGrafter"/>
</dbReference>
<dbReference type="RefSeq" id="XP_013311706.1">
    <property type="nucleotide sequence ID" value="XM_013456252.1"/>
</dbReference>
<evidence type="ECO:0000256" key="1">
    <source>
        <dbReference type="ARBA" id="ARBA00009390"/>
    </source>
</evidence>
<dbReference type="GeneID" id="25331781"/>
<reference evidence="6 7" key="1">
    <citation type="submission" date="2015-01" db="EMBL/GenBank/DDBJ databases">
        <title>The Genome Sequence of Exophiala xenobiotica CBS118157.</title>
        <authorList>
            <consortium name="The Broad Institute Genomics Platform"/>
            <person name="Cuomo C."/>
            <person name="de Hoog S."/>
            <person name="Gorbushina A."/>
            <person name="Stielow B."/>
            <person name="Teixiera M."/>
            <person name="Abouelleil A."/>
            <person name="Chapman S.B."/>
            <person name="Priest M."/>
            <person name="Young S.K."/>
            <person name="Wortman J."/>
            <person name="Nusbaum C."/>
            <person name="Birren B."/>
        </authorList>
    </citation>
    <scope>NUCLEOTIDE SEQUENCE [LARGE SCALE GENOMIC DNA]</scope>
    <source>
        <strain evidence="6 7">CBS 118157</strain>
    </source>
</reference>
<dbReference type="FunFam" id="2.20.25.10:FF:000011">
    <property type="entry name" value="peptide-N(4)-(N-acetyl-beta- glucosaminyl)asparagine amidase"/>
    <property type="match status" value="1"/>
</dbReference>
<dbReference type="STRING" id="348802.A0A0D2CMP0"/>
<evidence type="ECO:0000313" key="7">
    <source>
        <dbReference type="Proteomes" id="UP000054342"/>
    </source>
</evidence>
<dbReference type="SUPFAM" id="SSF54001">
    <property type="entry name" value="Cysteine proteinases"/>
    <property type="match status" value="1"/>
</dbReference>
<protein>
    <recommendedName>
        <fullName evidence="5">Transglutaminase-like domain-containing protein</fullName>
    </recommendedName>
</protein>
<dbReference type="GO" id="GO:0005829">
    <property type="term" value="C:cytosol"/>
    <property type="evidence" value="ECO:0007669"/>
    <property type="project" value="TreeGrafter"/>
</dbReference>
<dbReference type="GO" id="GO:0046872">
    <property type="term" value="F:metal ion binding"/>
    <property type="evidence" value="ECO:0007669"/>
    <property type="project" value="UniProtKB-KW"/>
</dbReference>
<dbReference type="GO" id="GO:0006516">
    <property type="term" value="P:glycoprotein catabolic process"/>
    <property type="evidence" value="ECO:0007669"/>
    <property type="project" value="TreeGrafter"/>
</dbReference>
<feature type="compositionally biased region" description="Low complexity" evidence="4">
    <location>
        <begin position="56"/>
        <end position="89"/>
    </location>
</feature>
<dbReference type="PANTHER" id="PTHR12143:SF19">
    <property type="entry name" value="PEPTIDE-N(4)-(N-ACETYL-BETA-GLUCOSAMINYL)ASPARAGINE AMIDASE"/>
    <property type="match status" value="1"/>
</dbReference>
<dbReference type="GO" id="GO:0005634">
    <property type="term" value="C:nucleus"/>
    <property type="evidence" value="ECO:0007669"/>
    <property type="project" value="TreeGrafter"/>
</dbReference>
<dbReference type="AlphaFoldDB" id="A0A0D2CMP0"/>
<dbReference type="InterPro" id="IPR002931">
    <property type="entry name" value="Transglutaminase-like"/>
</dbReference>
<keyword evidence="3" id="KW-0862">Zinc</keyword>
<comment type="similarity">
    <text evidence="1">Belongs to the transglutaminase-like superfamily. PNGase family.</text>
</comment>
<feature type="region of interest" description="Disordered" evidence="4">
    <location>
        <begin position="35"/>
        <end position="102"/>
    </location>
</feature>
<dbReference type="InterPro" id="IPR050883">
    <property type="entry name" value="PNGase"/>
</dbReference>
<evidence type="ECO:0000256" key="4">
    <source>
        <dbReference type="SAM" id="MobiDB-lite"/>
    </source>
</evidence>
<evidence type="ECO:0000259" key="5">
    <source>
        <dbReference type="SMART" id="SM00460"/>
    </source>
</evidence>
<proteinExistence type="inferred from homology"/>
<dbReference type="Gene3D" id="2.20.25.10">
    <property type="match status" value="1"/>
</dbReference>
<evidence type="ECO:0000256" key="2">
    <source>
        <dbReference type="ARBA" id="ARBA00022723"/>
    </source>
</evidence>
<dbReference type="Pfam" id="PF01841">
    <property type="entry name" value="Transglut_core"/>
    <property type="match status" value="1"/>
</dbReference>
<keyword evidence="2" id="KW-0479">Metal-binding</keyword>
<feature type="domain" description="Transglutaminase-like" evidence="5">
    <location>
        <begin position="252"/>
        <end position="307"/>
    </location>
</feature>
<feature type="compositionally biased region" description="Basic and acidic residues" evidence="4">
    <location>
        <begin position="418"/>
        <end position="430"/>
    </location>
</feature>
<organism evidence="6 7">
    <name type="scientific">Exophiala xenobiotica</name>
    <dbReference type="NCBI Taxonomy" id="348802"/>
    <lineage>
        <taxon>Eukaryota</taxon>
        <taxon>Fungi</taxon>
        <taxon>Dikarya</taxon>
        <taxon>Ascomycota</taxon>
        <taxon>Pezizomycotina</taxon>
        <taxon>Eurotiomycetes</taxon>
        <taxon>Chaetothyriomycetidae</taxon>
        <taxon>Chaetothyriales</taxon>
        <taxon>Herpotrichiellaceae</taxon>
        <taxon>Exophiala</taxon>
    </lineage>
</organism>
<evidence type="ECO:0000256" key="3">
    <source>
        <dbReference type="ARBA" id="ARBA00022833"/>
    </source>
</evidence>
<name>A0A0D2CMP0_9EURO</name>
<dbReference type="OrthoDB" id="409136at2759"/>
<dbReference type="HOGENOM" id="CLU_031058_1_0_1"/>
<sequence>MADNNRPRTLDDEFDFSAADLTKQFEQLLRTRRLNELEEQARTPRSASPHLAPRTSSHSSASQIPHSPNSIQSSRSQQLQQQQQQQQQQHPPTYTSFRSHPIVPCPPQDAASLKFRNLLITLSMTPTKYENPGLLDDALTHVPIDRIYAEAEEEHSLMKVMAESKNDGSKPEWGYQDCVIRSLLRWFKRSFFTWVNNPPCTRCHGATLAQGQTPPTPDEVARGATRVELYRCTNQACSAFERFPRYTDVWTLLETQRGRAGEFANCFSMLCRAAGARVRWVWNSEDHVWTEIYSEQQRRWIHVDPCEELWDTPRVYTEGWNRKIAYCIAFSNDGATDVTRRYVRNSRYNLPRTRCTEEVLLWIMHEIRKIRRDNMEKSVRTQLMREDEREERELRSYVASSLAKEMIHSMPGAVSPQRSDEVKTPAERQQEAAVQWSSHQQMDHSGPR</sequence>
<dbReference type="Proteomes" id="UP000054342">
    <property type="component" value="Unassembled WGS sequence"/>
</dbReference>
<feature type="region of interest" description="Disordered" evidence="4">
    <location>
        <begin position="408"/>
        <end position="448"/>
    </location>
</feature>
<keyword evidence="7" id="KW-1185">Reference proteome</keyword>